<dbReference type="STRING" id="708197.A0A166M008"/>
<keyword evidence="1" id="KW-0040">ANK repeat</keyword>
<protein>
    <submittedName>
        <fullName evidence="2">Ankyrin repeat domain protein</fullName>
    </submittedName>
</protein>
<accession>A0A166M008</accession>
<dbReference type="SMART" id="SM00248">
    <property type="entry name" value="ANK"/>
    <property type="match status" value="3"/>
</dbReference>
<evidence type="ECO:0000256" key="1">
    <source>
        <dbReference type="PROSITE-ProRule" id="PRU00023"/>
    </source>
</evidence>
<reference evidence="2 3" key="1">
    <citation type="submission" date="2015-06" db="EMBL/GenBank/DDBJ databases">
        <title>Survival trade-offs in plant roots during colonization by closely related pathogenic and mutualistic fungi.</title>
        <authorList>
            <person name="Hacquard S."/>
            <person name="Kracher B."/>
            <person name="Hiruma K."/>
            <person name="Weinman A."/>
            <person name="Muench P."/>
            <person name="Garrido Oter R."/>
            <person name="Ver Loren van Themaat E."/>
            <person name="Dallerey J.-F."/>
            <person name="Damm U."/>
            <person name="Henrissat B."/>
            <person name="Lespinet O."/>
            <person name="Thon M."/>
            <person name="Kemen E."/>
            <person name="McHardy A.C."/>
            <person name="Schulze-Lefert P."/>
            <person name="O'Connell R.J."/>
        </authorList>
    </citation>
    <scope>NUCLEOTIDE SEQUENCE [LARGE SCALE GENOMIC DNA]</scope>
    <source>
        <strain evidence="2 3">0861</strain>
    </source>
</reference>
<dbReference type="InterPro" id="IPR002110">
    <property type="entry name" value="Ankyrin_rpt"/>
</dbReference>
<feature type="repeat" description="ANK" evidence="1">
    <location>
        <begin position="159"/>
        <end position="191"/>
    </location>
</feature>
<dbReference type="Pfam" id="PF12796">
    <property type="entry name" value="Ank_2"/>
    <property type="match status" value="1"/>
</dbReference>
<feature type="repeat" description="ANK" evidence="1">
    <location>
        <begin position="115"/>
        <end position="147"/>
    </location>
</feature>
<keyword evidence="3" id="KW-1185">Reference proteome</keyword>
<dbReference type="InterPro" id="IPR036770">
    <property type="entry name" value="Ankyrin_rpt-contain_sf"/>
</dbReference>
<dbReference type="PROSITE" id="PS50088">
    <property type="entry name" value="ANK_REPEAT"/>
    <property type="match status" value="2"/>
</dbReference>
<sequence length="367" mass="40316">MTRLEMLPNELLLAIAESVKDIRGLASMAKMNRRLNVITTPLLYREEVRRKKHDALFYCADEGLLGVLELLRVAGQSFTARNIIIPEQSKINMRLLITEFESFGVQMAIRMAGWIDEGAIHRAVLKGQIDVVRWLISHGVLVNETSANLCKCDGGNGSSPSNPLHLALCRGQQEVAHILLANGAKIEELEPVISKTFWQNAIQGQNPATAMEFALSVASTHSEFVAGRAGGSMGDQEQINIALRGNFIKPTTELGISTVSTEKGASLFQAIAPIDTKKDIDGPIWQKGTVDANDTVQTEIPMNIDRSKSGSEQTERTVTEEYIISAVTTLLDPIACIEAYADSRRKEAVLGQKGNLERLECRLYSLQ</sequence>
<dbReference type="Proteomes" id="UP000076552">
    <property type="component" value="Unassembled WGS sequence"/>
</dbReference>
<dbReference type="AlphaFoldDB" id="A0A166M008"/>
<dbReference type="SUPFAM" id="SSF48403">
    <property type="entry name" value="Ankyrin repeat"/>
    <property type="match status" value="1"/>
</dbReference>
<dbReference type="PROSITE" id="PS50297">
    <property type="entry name" value="ANK_REP_REGION"/>
    <property type="match status" value="1"/>
</dbReference>
<evidence type="ECO:0000313" key="3">
    <source>
        <dbReference type="Proteomes" id="UP000076552"/>
    </source>
</evidence>
<comment type="caution">
    <text evidence="2">The sequence shown here is derived from an EMBL/GenBank/DDBJ whole genome shotgun (WGS) entry which is preliminary data.</text>
</comment>
<gene>
    <name evidence="2" type="ORF">CT0861_11868</name>
</gene>
<evidence type="ECO:0000313" key="2">
    <source>
        <dbReference type="EMBL" id="KZL64122.1"/>
    </source>
</evidence>
<proteinExistence type="predicted"/>
<organism evidence="2 3">
    <name type="scientific">Colletotrichum tofieldiae</name>
    <dbReference type="NCBI Taxonomy" id="708197"/>
    <lineage>
        <taxon>Eukaryota</taxon>
        <taxon>Fungi</taxon>
        <taxon>Dikarya</taxon>
        <taxon>Ascomycota</taxon>
        <taxon>Pezizomycotina</taxon>
        <taxon>Sordariomycetes</taxon>
        <taxon>Hypocreomycetidae</taxon>
        <taxon>Glomerellales</taxon>
        <taxon>Glomerellaceae</taxon>
        <taxon>Colletotrichum</taxon>
        <taxon>Colletotrichum spaethianum species complex</taxon>
    </lineage>
</organism>
<name>A0A166M008_9PEZI</name>
<dbReference type="EMBL" id="LFIV01000294">
    <property type="protein sequence ID" value="KZL64122.1"/>
    <property type="molecule type" value="Genomic_DNA"/>
</dbReference>
<dbReference type="Gene3D" id="1.25.40.20">
    <property type="entry name" value="Ankyrin repeat-containing domain"/>
    <property type="match status" value="1"/>
</dbReference>